<dbReference type="Pfam" id="PF03186">
    <property type="entry name" value="CobD_Cbib"/>
    <property type="match status" value="1"/>
</dbReference>
<keyword evidence="7 9" id="KW-1133">Transmembrane helix</keyword>
<feature type="transmembrane region" description="Helical" evidence="9">
    <location>
        <begin position="151"/>
        <end position="172"/>
    </location>
</feature>
<comment type="pathway">
    <text evidence="2 9">Cofactor biosynthesis; adenosylcobalamin biosynthesis.</text>
</comment>
<dbReference type="STRING" id="1114972.FD35_GL002211"/>
<dbReference type="OrthoDB" id="9811967at2"/>
<dbReference type="PATRIC" id="fig|1114972.6.peg.2262"/>
<comment type="function">
    <text evidence="9">Converts cobyric acid to cobinamide by the addition of aminopropanol on the F carboxylic group.</text>
</comment>
<dbReference type="PANTHER" id="PTHR34308:SF1">
    <property type="entry name" value="COBALAMIN BIOSYNTHESIS PROTEIN CBIB"/>
    <property type="match status" value="1"/>
</dbReference>
<protein>
    <recommendedName>
        <fullName evidence="9">Cobalamin biosynthesis protein CobD</fullName>
    </recommendedName>
</protein>
<reference evidence="10 11" key="1">
    <citation type="journal article" date="2015" name="Genome Announc.">
        <title>Expanding the biotechnology potential of lactobacilli through comparative genomics of 213 strains and associated genera.</title>
        <authorList>
            <person name="Sun Z."/>
            <person name="Harris H.M."/>
            <person name="McCann A."/>
            <person name="Guo C."/>
            <person name="Argimon S."/>
            <person name="Zhang W."/>
            <person name="Yang X."/>
            <person name="Jeffery I.B."/>
            <person name="Cooney J.C."/>
            <person name="Kagawa T.F."/>
            <person name="Liu W."/>
            <person name="Song Y."/>
            <person name="Salvetti E."/>
            <person name="Wrobel A."/>
            <person name="Rasinkangas P."/>
            <person name="Parkhill J."/>
            <person name="Rea M.C."/>
            <person name="O'Sullivan O."/>
            <person name="Ritari J."/>
            <person name="Douillard F.P."/>
            <person name="Paul Ross R."/>
            <person name="Yang R."/>
            <person name="Briner A.E."/>
            <person name="Felis G.E."/>
            <person name="de Vos W.M."/>
            <person name="Barrangou R."/>
            <person name="Klaenhammer T.R."/>
            <person name="Caufield P.W."/>
            <person name="Cui Y."/>
            <person name="Zhang H."/>
            <person name="O'Toole P.W."/>
        </authorList>
    </citation>
    <scope>NUCLEOTIDE SEQUENCE [LARGE SCALE GENOMIC DNA]</scope>
    <source>
        <strain evidence="10 11">DSM 15814</strain>
    </source>
</reference>
<evidence type="ECO:0000256" key="2">
    <source>
        <dbReference type="ARBA" id="ARBA00004953"/>
    </source>
</evidence>
<comment type="subcellular location">
    <subcellularLocation>
        <location evidence="1 9">Cell membrane</location>
        <topology evidence="1 9">Multi-pass membrane protein</topology>
    </subcellularLocation>
</comment>
<comment type="similarity">
    <text evidence="3 9">Belongs to the CobD/CbiB family.</text>
</comment>
<sequence>MILIAYVLDLLIGDPPTWPHPVKIMGHLIAFLESRFNRPKFDHLKRRWLGVLLWVIVVGSTALVSGLIMWATSFVPWLQFIIGTYLTYTCLSVKGLAHEGRKIAKSLRQQQLVKARGQVAMIVGRDTDQLDKAGVIKATVETIAENTSDGVVAPLLFLFIGGPVLGLTYKAVNTLDSMVGYKNEKYADIGWFSAKLDDIFNWAPARLTWLLLIIATGLLRFHLREAMGIGERDRENHLSPNSGFSEAVVAGALNIRLGGPHLYFGQVVQKPYIGSRNSRPVEVADINRTIYLLYLSSVLALGIMAGCRVLIQTLW</sequence>
<feature type="transmembrane region" description="Helical" evidence="9">
    <location>
        <begin position="291"/>
        <end position="311"/>
    </location>
</feature>
<proteinExistence type="inferred from homology"/>
<accession>A0A0R1RP33</accession>
<keyword evidence="8 9" id="KW-0472">Membrane</keyword>
<dbReference type="EMBL" id="AZFF01000005">
    <property type="protein sequence ID" value="KRL56170.1"/>
    <property type="molecule type" value="Genomic_DNA"/>
</dbReference>
<evidence type="ECO:0000313" key="10">
    <source>
        <dbReference type="EMBL" id="KRL56170.1"/>
    </source>
</evidence>
<keyword evidence="6 9" id="KW-0812">Transmembrane</keyword>
<dbReference type="GO" id="GO:0048472">
    <property type="term" value="F:threonine-phosphate decarboxylase activity"/>
    <property type="evidence" value="ECO:0007669"/>
    <property type="project" value="InterPro"/>
</dbReference>
<evidence type="ECO:0000256" key="9">
    <source>
        <dbReference type="HAMAP-Rule" id="MF_00024"/>
    </source>
</evidence>
<evidence type="ECO:0000256" key="1">
    <source>
        <dbReference type="ARBA" id="ARBA00004651"/>
    </source>
</evidence>
<name>A0A0R1RP33_9LACO</name>
<comment type="caution">
    <text evidence="10">The sequence shown here is derived from an EMBL/GenBank/DDBJ whole genome shotgun (WGS) entry which is preliminary data.</text>
</comment>
<keyword evidence="5 9" id="KW-0169">Cobalamin biosynthesis</keyword>
<feature type="transmembrane region" description="Helical" evidence="9">
    <location>
        <begin position="77"/>
        <end position="97"/>
    </location>
</feature>
<evidence type="ECO:0000256" key="6">
    <source>
        <dbReference type="ARBA" id="ARBA00022692"/>
    </source>
</evidence>
<organism evidence="10 11">
    <name type="scientific">Furfurilactobacillus rossiae DSM 15814</name>
    <dbReference type="NCBI Taxonomy" id="1114972"/>
    <lineage>
        <taxon>Bacteria</taxon>
        <taxon>Bacillati</taxon>
        <taxon>Bacillota</taxon>
        <taxon>Bacilli</taxon>
        <taxon>Lactobacillales</taxon>
        <taxon>Lactobacillaceae</taxon>
        <taxon>Furfurilactobacillus</taxon>
    </lineage>
</organism>
<gene>
    <name evidence="9" type="primary">cobD</name>
    <name evidence="10" type="ORF">FD35_GL002211</name>
</gene>
<dbReference type="UniPathway" id="UPA00148"/>
<feature type="transmembrane region" description="Helical" evidence="9">
    <location>
        <begin position="48"/>
        <end position="71"/>
    </location>
</feature>
<dbReference type="Proteomes" id="UP000051999">
    <property type="component" value="Unassembled WGS sequence"/>
</dbReference>
<dbReference type="HAMAP" id="MF_00024">
    <property type="entry name" value="CobD_CbiB"/>
    <property type="match status" value="1"/>
</dbReference>
<evidence type="ECO:0000256" key="5">
    <source>
        <dbReference type="ARBA" id="ARBA00022573"/>
    </source>
</evidence>
<evidence type="ECO:0000256" key="7">
    <source>
        <dbReference type="ARBA" id="ARBA00022989"/>
    </source>
</evidence>
<keyword evidence="11" id="KW-1185">Reference proteome</keyword>
<feature type="transmembrane region" description="Helical" evidence="9">
    <location>
        <begin position="199"/>
        <end position="219"/>
    </location>
</feature>
<evidence type="ECO:0000256" key="4">
    <source>
        <dbReference type="ARBA" id="ARBA00022475"/>
    </source>
</evidence>
<dbReference type="GO" id="GO:0009236">
    <property type="term" value="P:cobalamin biosynthetic process"/>
    <property type="evidence" value="ECO:0007669"/>
    <property type="project" value="UniProtKB-UniRule"/>
</dbReference>
<dbReference type="NCBIfam" id="TIGR00380">
    <property type="entry name" value="cobal_cbiB"/>
    <property type="match status" value="1"/>
</dbReference>
<dbReference type="GO" id="GO:0005886">
    <property type="term" value="C:plasma membrane"/>
    <property type="evidence" value="ECO:0007669"/>
    <property type="project" value="UniProtKB-SubCell"/>
</dbReference>
<dbReference type="GO" id="GO:0015420">
    <property type="term" value="F:ABC-type vitamin B12 transporter activity"/>
    <property type="evidence" value="ECO:0007669"/>
    <property type="project" value="UniProtKB-UniRule"/>
</dbReference>
<dbReference type="InterPro" id="IPR004485">
    <property type="entry name" value="Cobalamin_biosynth_CobD/CbiB"/>
</dbReference>
<dbReference type="eggNOG" id="COG1270">
    <property type="taxonomic scope" value="Bacteria"/>
</dbReference>
<evidence type="ECO:0000256" key="8">
    <source>
        <dbReference type="ARBA" id="ARBA00023136"/>
    </source>
</evidence>
<evidence type="ECO:0000256" key="3">
    <source>
        <dbReference type="ARBA" id="ARBA00006263"/>
    </source>
</evidence>
<evidence type="ECO:0000313" key="11">
    <source>
        <dbReference type="Proteomes" id="UP000051999"/>
    </source>
</evidence>
<dbReference type="AlphaFoldDB" id="A0A0R1RP33"/>
<dbReference type="PANTHER" id="PTHR34308">
    <property type="entry name" value="COBALAMIN BIOSYNTHESIS PROTEIN CBIB"/>
    <property type="match status" value="1"/>
</dbReference>
<keyword evidence="4 9" id="KW-1003">Cell membrane</keyword>